<dbReference type="Gene3D" id="6.20.240.60">
    <property type="match status" value="1"/>
</dbReference>
<evidence type="ECO:0000256" key="6">
    <source>
        <dbReference type="ARBA" id="ARBA00022969"/>
    </source>
</evidence>
<evidence type="ECO:0000256" key="2">
    <source>
        <dbReference type="ARBA" id="ARBA00018364"/>
    </source>
</evidence>
<evidence type="ECO:0000313" key="12">
    <source>
        <dbReference type="Proteomes" id="UP000284177"/>
    </source>
</evidence>
<keyword evidence="3" id="KW-0309">Germination</keyword>
<gene>
    <name evidence="11" type="ORF">BET03_08830</name>
</gene>
<evidence type="ECO:0000256" key="4">
    <source>
        <dbReference type="ARBA" id="ARBA00022729"/>
    </source>
</evidence>
<protein>
    <recommendedName>
        <fullName evidence="2 8">Spore cortex-lytic enzyme</fullName>
    </recommendedName>
</protein>
<evidence type="ECO:0000256" key="5">
    <source>
        <dbReference type="ARBA" id="ARBA00022801"/>
    </source>
</evidence>
<keyword evidence="6" id="KW-0749">Sporulation</keyword>
<evidence type="ECO:0000256" key="1">
    <source>
        <dbReference type="ARBA" id="ARBA00007010"/>
    </source>
</evidence>
<dbReference type="SUPFAM" id="SSF47090">
    <property type="entry name" value="PGBD-like"/>
    <property type="match status" value="1"/>
</dbReference>
<dbReference type="InterPro" id="IPR014224">
    <property type="entry name" value="Spore_cortex_SleB"/>
</dbReference>
<dbReference type="Gene3D" id="1.10.101.10">
    <property type="entry name" value="PGBD-like superfamily/PGBD"/>
    <property type="match status" value="1"/>
</dbReference>
<evidence type="ECO:0000256" key="7">
    <source>
        <dbReference type="ARBA" id="ARBA00023316"/>
    </source>
</evidence>
<comment type="similarity">
    <text evidence="1">Belongs to the SleB family.</text>
</comment>
<dbReference type="GO" id="GO:0071555">
    <property type="term" value="P:cell wall organization"/>
    <property type="evidence" value="ECO:0007669"/>
    <property type="project" value="UniProtKB-KW"/>
</dbReference>
<evidence type="ECO:0000256" key="8">
    <source>
        <dbReference type="NCBIfam" id="TIGR02869"/>
    </source>
</evidence>
<feature type="domain" description="Peptidoglycan binding-like" evidence="9">
    <location>
        <begin position="33"/>
        <end position="89"/>
    </location>
</feature>
<dbReference type="Proteomes" id="UP000284177">
    <property type="component" value="Unassembled WGS sequence"/>
</dbReference>
<reference evidence="11 12" key="1">
    <citation type="submission" date="2016-08" db="EMBL/GenBank/DDBJ databases">
        <title>Novel Firmicutes and Novel Genomes.</title>
        <authorList>
            <person name="Poppleton D.I."/>
            <person name="Gribaldo S."/>
        </authorList>
    </citation>
    <scope>NUCLEOTIDE SEQUENCE [LARGE SCALE GENOMIC DNA]</scope>
    <source>
        <strain evidence="11 12">CTT3</strain>
    </source>
</reference>
<dbReference type="AlphaFoldDB" id="A0A419T7S2"/>
<dbReference type="InterPro" id="IPR036365">
    <property type="entry name" value="PGBD-like_sf"/>
</dbReference>
<dbReference type="Gene3D" id="1.10.10.2520">
    <property type="entry name" value="Cell wall hydrolase SleB, domain 1"/>
    <property type="match status" value="1"/>
</dbReference>
<organism evidence="11 12">
    <name type="scientific">Thermohalobacter berrensis</name>
    <dbReference type="NCBI Taxonomy" id="99594"/>
    <lineage>
        <taxon>Bacteria</taxon>
        <taxon>Bacillati</taxon>
        <taxon>Bacillota</taxon>
        <taxon>Tissierellia</taxon>
        <taxon>Tissierellales</taxon>
        <taxon>Thermohalobacteraceae</taxon>
        <taxon>Thermohalobacter</taxon>
    </lineage>
</organism>
<name>A0A419T7S2_9FIRM</name>
<dbReference type="InterPro" id="IPR036366">
    <property type="entry name" value="PGBDSf"/>
</dbReference>
<comment type="caution">
    <text evidence="11">The sequence shown here is derived from an EMBL/GenBank/DDBJ whole genome shotgun (WGS) entry which is preliminary data.</text>
</comment>
<sequence length="222" mass="24801">MTFYINNTTIDTSSEKVAQMPQDLTRVLYWGTRGEDVKRVQWTLLKWGYYDGRVDGIYGARTYRAVRRFQRKNGLAVDGVVGPNTAAAMGLSFGQRNTTAARGVNRNDNVYLLARAIYGEARGEPYIGQVAVGAVILNRVQNPKFPNSIASVVYQPGAFTAVSDGQINLSPDDTALRAARDALNGWDPTYGCLYYWNPAKARSPWIWTRKVVLKIGKHWFGI</sequence>
<dbReference type="GO" id="GO:0009847">
    <property type="term" value="P:spore germination"/>
    <property type="evidence" value="ECO:0007669"/>
    <property type="project" value="UniProtKB-UniRule"/>
</dbReference>
<dbReference type="InterPro" id="IPR011105">
    <property type="entry name" value="Cell_wall_hydrolase_SleB"/>
</dbReference>
<dbReference type="GO" id="GO:0030435">
    <property type="term" value="P:sporulation resulting in formation of a cellular spore"/>
    <property type="evidence" value="ECO:0007669"/>
    <property type="project" value="UniProtKB-KW"/>
</dbReference>
<dbReference type="InterPro" id="IPR002477">
    <property type="entry name" value="Peptidoglycan-bd-like"/>
</dbReference>
<accession>A0A419T7S2</accession>
<evidence type="ECO:0000259" key="9">
    <source>
        <dbReference type="Pfam" id="PF01471"/>
    </source>
</evidence>
<dbReference type="NCBIfam" id="TIGR02869">
    <property type="entry name" value="spore_SleB"/>
    <property type="match status" value="1"/>
</dbReference>
<dbReference type="GO" id="GO:0016787">
    <property type="term" value="F:hydrolase activity"/>
    <property type="evidence" value="ECO:0007669"/>
    <property type="project" value="UniProtKB-KW"/>
</dbReference>
<dbReference type="InterPro" id="IPR042047">
    <property type="entry name" value="SleB_dom1"/>
</dbReference>
<keyword evidence="7" id="KW-0961">Cell wall biogenesis/degradation</keyword>
<feature type="domain" description="Cell wall hydrolase SleB" evidence="10">
    <location>
        <begin position="123"/>
        <end position="220"/>
    </location>
</feature>
<keyword evidence="5" id="KW-0378">Hydrolase</keyword>
<evidence type="ECO:0000256" key="3">
    <source>
        <dbReference type="ARBA" id="ARBA00022544"/>
    </source>
</evidence>
<keyword evidence="4" id="KW-0732">Signal</keyword>
<dbReference type="OrthoDB" id="9785345at2"/>
<keyword evidence="12" id="KW-1185">Reference proteome</keyword>
<evidence type="ECO:0000313" key="11">
    <source>
        <dbReference type="EMBL" id="RKD33531.1"/>
    </source>
</evidence>
<dbReference type="Pfam" id="PF01471">
    <property type="entry name" value="PG_binding_1"/>
    <property type="match status" value="1"/>
</dbReference>
<dbReference type="Pfam" id="PF07486">
    <property type="entry name" value="Hydrolase_2"/>
    <property type="match status" value="1"/>
</dbReference>
<proteinExistence type="inferred from homology"/>
<dbReference type="EMBL" id="MCIB01000005">
    <property type="protein sequence ID" value="RKD33531.1"/>
    <property type="molecule type" value="Genomic_DNA"/>
</dbReference>
<evidence type="ECO:0000259" key="10">
    <source>
        <dbReference type="Pfam" id="PF07486"/>
    </source>
</evidence>